<accession>A0A0J7JWJ1</accession>
<dbReference type="AlphaFoldDB" id="A0A0J7JWJ1"/>
<reference evidence="2 3" key="1">
    <citation type="submission" date="2015-04" db="EMBL/GenBank/DDBJ databases">
        <title>Lasius niger genome sequencing.</title>
        <authorList>
            <person name="Konorov E.A."/>
            <person name="Nikitin M.A."/>
            <person name="Kirill M.V."/>
            <person name="Chang P."/>
        </authorList>
    </citation>
    <scope>NUCLEOTIDE SEQUENCE [LARGE SCALE GENOMIC DNA]</scope>
    <source>
        <tissue evidence="2">Whole</tissue>
    </source>
</reference>
<keyword evidence="3" id="KW-1185">Reference proteome</keyword>
<comment type="caution">
    <text evidence="2">The sequence shown here is derived from an EMBL/GenBank/DDBJ whole genome shotgun (WGS) entry which is preliminary data.</text>
</comment>
<dbReference type="Proteomes" id="UP000036403">
    <property type="component" value="Unassembled WGS sequence"/>
</dbReference>
<dbReference type="EMBL" id="LBMM01026878">
    <property type="protein sequence ID" value="KMQ82271.1"/>
    <property type="molecule type" value="Genomic_DNA"/>
</dbReference>
<evidence type="ECO:0000313" key="2">
    <source>
        <dbReference type="EMBL" id="KMQ82271.1"/>
    </source>
</evidence>
<name>A0A0J7JWJ1_LASNI</name>
<evidence type="ECO:0000256" key="1">
    <source>
        <dbReference type="SAM" id="MobiDB-lite"/>
    </source>
</evidence>
<feature type="region of interest" description="Disordered" evidence="1">
    <location>
        <begin position="27"/>
        <end position="98"/>
    </location>
</feature>
<dbReference type="PaxDb" id="67767-A0A0J7JWJ1"/>
<organism evidence="2 3">
    <name type="scientific">Lasius niger</name>
    <name type="common">Black garden ant</name>
    <dbReference type="NCBI Taxonomy" id="67767"/>
    <lineage>
        <taxon>Eukaryota</taxon>
        <taxon>Metazoa</taxon>
        <taxon>Ecdysozoa</taxon>
        <taxon>Arthropoda</taxon>
        <taxon>Hexapoda</taxon>
        <taxon>Insecta</taxon>
        <taxon>Pterygota</taxon>
        <taxon>Neoptera</taxon>
        <taxon>Endopterygota</taxon>
        <taxon>Hymenoptera</taxon>
        <taxon>Apocrita</taxon>
        <taxon>Aculeata</taxon>
        <taxon>Formicoidea</taxon>
        <taxon>Formicidae</taxon>
        <taxon>Formicinae</taxon>
        <taxon>Lasius</taxon>
        <taxon>Lasius</taxon>
    </lineage>
</organism>
<sequence length="98" mass="10452">MMAKLMPVITEIPRNTTMGFSIKLEAAQNTPPSTIPKPSTGPHQPAAIHNSANKAMWTPTDKVPRNANPTSTCPNIEGVGRAPRGICTRPGPPLQSWA</sequence>
<evidence type="ECO:0000313" key="3">
    <source>
        <dbReference type="Proteomes" id="UP000036403"/>
    </source>
</evidence>
<gene>
    <name evidence="2" type="ORF">RF55_23588</name>
</gene>
<protein>
    <submittedName>
        <fullName evidence="2">Protein pyrabcn</fullName>
    </submittedName>
</protein>
<proteinExistence type="predicted"/>